<dbReference type="EMBL" id="BPLR01001350">
    <property type="protein sequence ID" value="GIZ01791.1"/>
    <property type="molecule type" value="Genomic_DNA"/>
</dbReference>
<reference evidence="1 2" key="1">
    <citation type="submission" date="2021-06" db="EMBL/GenBank/DDBJ databases">
        <title>Caerostris extrusa draft genome.</title>
        <authorList>
            <person name="Kono N."/>
            <person name="Arakawa K."/>
        </authorList>
    </citation>
    <scope>NUCLEOTIDE SEQUENCE [LARGE SCALE GENOMIC DNA]</scope>
</reference>
<accession>A0AAV4Y775</accession>
<sequence>MVPRSNRPLILILPRRRTGPQVERDAKCTQDFISTCSEYVHVSELKFRLNRLRRYLPQTPVWNYPSGRHGMKKR</sequence>
<organism evidence="1 2">
    <name type="scientific">Caerostris extrusa</name>
    <name type="common">Bark spider</name>
    <name type="synonym">Caerostris bankana</name>
    <dbReference type="NCBI Taxonomy" id="172846"/>
    <lineage>
        <taxon>Eukaryota</taxon>
        <taxon>Metazoa</taxon>
        <taxon>Ecdysozoa</taxon>
        <taxon>Arthropoda</taxon>
        <taxon>Chelicerata</taxon>
        <taxon>Arachnida</taxon>
        <taxon>Araneae</taxon>
        <taxon>Araneomorphae</taxon>
        <taxon>Entelegynae</taxon>
        <taxon>Araneoidea</taxon>
        <taxon>Araneidae</taxon>
        <taxon>Caerostris</taxon>
    </lineage>
</organism>
<proteinExistence type="predicted"/>
<keyword evidence="2" id="KW-1185">Reference proteome</keyword>
<dbReference type="Proteomes" id="UP001054945">
    <property type="component" value="Unassembled WGS sequence"/>
</dbReference>
<comment type="caution">
    <text evidence="1">The sequence shown here is derived from an EMBL/GenBank/DDBJ whole genome shotgun (WGS) entry which is preliminary data.</text>
</comment>
<evidence type="ECO:0000313" key="2">
    <source>
        <dbReference type="Proteomes" id="UP001054945"/>
    </source>
</evidence>
<protein>
    <submittedName>
        <fullName evidence="1">Uncharacterized protein</fullName>
    </submittedName>
</protein>
<name>A0AAV4Y775_CAEEX</name>
<evidence type="ECO:0000313" key="1">
    <source>
        <dbReference type="EMBL" id="GIZ01791.1"/>
    </source>
</evidence>
<dbReference type="AlphaFoldDB" id="A0AAV4Y775"/>
<gene>
    <name evidence="1" type="ORF">CEXT_237521</name>
</gene>